<evidence type="ECO:0000313" key="5">
    <source>
        <dbReference type="EMBL" id="EAY14238.1"/>
    </source>
</evidence>
<dbReference type="EMBL" id="DS113273">
    <property type="protein sequence ID" value="EAY14238.1"/>
    <property type="molecule type" value="Genomic_DNA"/>
</dbReference>
<evidence type="ECO:0000256" key="1">
    <source>
        <dbReference type="ARBA" id="ARBA00022737"/>
    </source>
</evidence>
<dbReference type="PROSITE" id="PS50297">
    <property type="entry name" value="ANK_REP_REGION"/>
    <property type="match status" value="2"/>
</dbReference>
<feature type="repeat" description="ANK" evidence="3">
    <location>
        <begin position="175"/>
        <end position="203"/>
    </location>
</feature>
<dbReference type="SMART" id="SM00248">
    <property type="entry name" value="ANK"/>
    <property type="match status" value="5"/>
</dbReference>
<dbReference type="Pfam" id="PF12796">
    <property type="entry name" value="Ank_2"/>
    <property type="match status" value="1"/>
</dbReference>
<dbReference type="InterPro" id="IPR002110">
    <property type="entry name" value="Ankyrin_rpt"/>
</dbReference>
<dbReference type="SMR" id="A2DZA9"/>
<dbReference type="RefSeq" id="XP_001326461.1">
    <property type="nucleotide sequence ID" value="XM_001326426.1"/>
</dbReference>
<feature type="region of interest" description="Disordered" evidence="4">
    <location>
        <begin position="100"/>
        <end position="138"/>
    </location>
</feature>
<feature type="compositionally biased region" description="Acidic residues" evidence="4">
    <location>
        <begin position="107"/>
        <end position="138"/>
    </location>
</feature>
<protein>
    <submittedName>
        <fullName evidence="5">Uncharacterized protein</fullName>
    </submittedName>
</protein>
<evidence type="ECO:0000313" key="6">
    <source>
        <dbReference type="Proteomes" id="UP000001542"/>
    </source>
</evidence>
<dbReference type="OrthoDB" id="533508at2759"/>
<reference evidence="5" key="2">
    <citation type="journal article" date="2007" name="Science">
        <title>Draft genome sequence of the sexually transmitted pathogen Trichomonas vaginalis.</title>
        <authorList>
            <person name="Carlton J.M."/>
            <person name="Hirt R.P."/>
            <person name="Silva J.C."/>
            <person name="Delcher A.L."/>
            <person name="Schatz M."/>
            <person name="Zhao Q."/>
            <person name="Wortman J.R."/>
            <person name="Bidwell S.L."/>
            <person name="Alsmark U.C.M."/>
            <person name="Besteiro S."/>
            <person name="Sicheritz-Ponten T."/>
            <person name="Noel C.J."/>
            <person name="Dacks J.B."/>
            <person name="Foster P.G."/>
            <person name="Simillion C."/>
            <person name="Van de Peer Y."/>
            <person name="Miranda-Saavedra D."/>
            <person name="Barton G.J."/>
            <person name="Westrop G.D."/>
            <person name="Mueller S."/>
            <person name="Dessi D."/>
            <person name="Fiori P.L."/>
            <person name="Ren Q."/>
            <person name="Paulsen I."/>
            <person name="Zhang H."/>
            <person name="Bastida-Corcuera F.D."/>
            <person name="Simoes-Barbosa A."/>
            <person name="Brown M.T."/>
            <person name="Hayes R.D."/>
            <person name="Mukherjee M."/>
            <person name="Okumura C.Y."/>
            <person name="Schneider R."/>
            <person name="Smith A.J."/>
            <person name="Vanacova S."/>
            <person name="Villalvazo M."/>
            <person name="Haas B.J."/>
            <person name="Pertea M."/>
            <person name="Feldblyum T.V."/>
            <person name="Utterback T.R."/>
            <person name="Shu C.L."/>
            <person name="Osoegawa K."/>
            <person name="de Jong P.J."/>
            <person name="Hrdy I."/>
            <person name="Horvathova L."/>
            <person name="Zubacova Z."/>
            <person name="Dolezal P."/>
            <person name="Malik S.B."/>
            <person name="Logsdon J.M. Jr."/>
            <person name="Henze K."/>
            <person name="Gupta A."/>
            <person name="Wang C.C."/>
            <person name="Dunne R.L."/>
            <person name="Upcroft J.A."/>
            <person name="Upcroft P."/>
            <person name="White O."/>
            <person name="Salzberg S.L."/>
            <person name="Tang P."/>
            <person name="Chiu C.-H."/>
            <person name="Lee Y.-S."/>
            <person name="Embley T.M."/>
            <person name="Coombs G.H."/>
            <person name="Mottram J.C."/>
            <person name="Tachezy J."/>
            <person name="Fraser-Liggett C.M."/>
            <person name="Johnson P.J."/>
        </authorList>
    </citation>
    <scope>NUCLEOTIDE SEQUENCE [LARGE SCALE GENOMIC DNA]</scope>
    <source>
        <strain evidence="5">G3</strain>
    </source>
</reference>
<dbReference type="PANTHER" id="PTHR24126">
    <property type="entry name" value="ANKYRIN REPEAT, PH AND SEC7 DOMAIN CONTAINING PROTEIN SECG-RELATED"/>
    <property type="match status" value="1"/>
</dbReference>
<reference evidence="5" key="1">
    <citation type="submission" date="2006-10" db="EMBL/GenBank/DDBJ databases">
        <authorList>
            <person name="Amadeo P."/>
            <person name="Zhao Q."/>
            <person name="Wortman J."/>
            <person name="Fraser-Liggett C."/>
            <person name="Carlton J."/>
        </authorList>
    </citation>
    <scope>NUCLEOTIDE SEQUENCE</scope>
    <source>
        <strain evidence="5">G3</strain>
    </source>
</reference>
<gene>
    <name evidence="5" type="ORF">TVAG_486810</name>
</gene>
<dbReference type="eggNOG" id="KOG4177">
    <property type="taxonomic scope" value="Eukaryota"/>
</dbReference>
<evidence type="ECO:0000256" key="4">
    <source>
        <dbReference type="SAM" id="MobiDB-lite"/>
    </source>
</evidence>
<feature type="repeat" description="ANK" evidence="3">
    <location>
        <begin position="238"/>
        <end position="270"/>
    </location>
</feature>
<dbReference type="Gene3D" id="1.25.40.20">
    <property type="entry name" value="Ankyrin repeat-containing domain"/>
    <property type="match status" value="2"/>
</dbReference>
<dbReference type="STRING" id="5722.A2DZA9"/>
<organism evidence="5 6">
    <name type="scientific">Trichomonas vaginalis (strain ATCC PRA-98 / G3)</name>
    <dbReference type="NCBI Taxonomy" id="412133"/>
    <lineage>
        <taxon>Eukaryota</taxon>
        <taxon>Metamonada</taxon>
        <taxon>Parabasalia</taxon>
        <taxon>Trichomonadida</taxon>
        <taxon>Trichomonadidae</taxon>
        <taxon>Trichomonas</taxon>
    </lineage>
</organism>
<keyword evidence="6" id="KW-1185">Reference proteome</keyword>
<dbReference type="PRINTS" id="PR01415">
    <property type="entry name" value="ANKYRIN"/>
</dbReference>
<dbReference type="VEuPathDB" id="TrichDB:TVAG_486810"/>
<dbReference type="GO" id="GO:0005634">
    <property type="term" value="C:nucleus"/>
    <property type="evidence" value="ECO:0000318"/>
    <property type="project" value="GO_Central"/>
</dbReference>
<dbReference type="SUPFAM" id="SSF48403">
    <property type="entry name" value="Ankyrin repeat"/>
    <property type="match status" value="1"/>
</dbReference>
<dbReference type="VEuPathDB" id="TrichDB:TVAGG3_1017400"/>
<dbReference type="AlphaFoldDB" id="A2DZA9"/>
<dbReference type="Pfam" id="PF00023">
    <property type="entry name" value="Ank"/>
    <property type="match status" value="1"/>
</dbReference>
<dbReference type="KEGG" id="tva:4772226"/>
<dbReference type="Proteomes" id="UP000001542">
    <property type="component" value="Unassembled WGS sequence"/>
</dbReference>
<evidence type="ECO:0000256" key="3">
    <source>
        <dbReference type="PROSITE-ProRule" id="PRU00023"/>
    </source>
</evidence>
<dbReference type="InterPro" id="IPR036770">
    <property type="entry name" value="Ankyrin_rpt-contain_sf"/>
</dbReference>
<keyword evidence="1" id="KW-0677">Repeat</keyword>
<name>A2DZA9_TRIV3</name>
<keyword evidence="2 3" id="KW-0040">ANK repeat</keyword>
<dbReference type="InParanoid" id="A2DZA9"/>
<evidence type="ECO:0000256" key="2">
    <source>
        <dbReference type="ARBA" id="ARBA00023043"/>
    </source>
</evidence>
<dbReference type="PROSITE" id="PS50088">
    <property type="entry name" value="ANK_REPEAT"/>
    <property type="match status" value="3"/>
</dbReference>
<dbReference type="GO" id="GO:0010468">
    <property type="term" value="P:regulation of gene expression"/>
    <property type="evidence" value="ECO:0000318"/>
    <property type="project" value="GO_Central"/>
</dbReference>
<accession>A2DZA9</accession>
<proteinExistence type="predicted"/>
<feature type="repeat" description="ANK" evidence="3">
    <location>
        <begin position="271"/>
        <end position="303"/>
    </location>
</feature>
<dbReference type="PANTHER" id="PTHR24126:SF14">
    <property type="entry name" value="ANK_REP_REGION DOMAIN-CONTAINING PROTEIN"/>
    <property type="match status" value="1"/>
</dbReference>
<sequence length="346" mass="37924">MSAEKYIQRAERHVAAQKDTADDVASLAKVVGECIAFPSFFKLPLELILAAFEASKVQLTEQQITKAEESIKSVHGHRAAKKFKSLKRITKLLASIAEDKASLQTPEAEEEDGDEDFDEEEGNGEEEDAGDEITEDDVPEGMLRAAFSGNMKELQSCVHNKPEQMKDMYDRIGYPLHCAIFNDKPEAVEYLLRKGAKVNQKGALGQTPLHFACQSEVKKIFDAVVGTKGIEIDPVDDEGDTPLIVCAKYNRADYAAVLIQKGANLNKQNKEGDTALHICAQYGANDVAKLLIEKGANINLMNMQFKSAFILACESNSGDIAALLQGAFSNAQAEIVIEDYSDDDDK</sequence>